<feature type="binding site" evidence="11">
    <location>
        <position position="185"/>
    </location>
    <ligand>
        <name>UDP-N-acetyl-alpha-D-glucosamine</name>
        <dbReference type="ChEBI" id="CHEBI:57705"/>
    </ligand>
</feature>
<keyword evidence="7 11" id="KW-0573">Peptidoglycan synthesis</keyword>
<dbReference type="CDD" id="cd03785">
    <property type="entry name" value="GT28_MurG"/>
    <property type="match status" value="1"/>
</dbReference>
<dbReference type="PANTHER" id="PTHR21015:SF22">
    <property type="entry name" value="GLYCOSYLTRANSFERASE"/>
    <property type="match status" value="1"/>
</dbReference>
<evidence type="ECO:0000256" key="1">
    <source>
        <dbReference type="ARBA" id="ARBA00022475"/>
    </source>
</evidence>
<evidence type="ECO:0000259" key="13">
    <source>
        <dbReference type="Pfam" id="PF04101"/>
    </source>
</evidence>
<keyword evidence="10 11" id="KW-0961">Cell wall biogenesis/degradation</keyword>
<protein>
    <recommendedName>
        <fullName evidence="11">UDP-N-acetylglucosamine--N-acetylmuramyl-(pentapeptide) pyrophosphoryl-undecaprenol N-acetylglucosamine transferase</fullName>
        <ecNumber evidence="11">2.4.1.227</ecNumber>
    </recommendedName>
    <alternativeName>
        <fullName evidence="11">Undecaprenyl-PP-MurNAc-pentapeptide-UDPGlcNAc GlcNAc transferase</fullName>
    </alternativeName>
</protein>
<feature type="domain" description="Glycosyltransferase family 28 N-terminal" evidence="12">
    <location>
        <begin position="4"/>
        <end position="143"/>
    </location>
</feature>
<dbReference type="GO" id="GO:0050511">
    <property type="term" value="F:undecaprenyldiphospho-muramoylpentapeptide beta-N-acetylglucosaminyltransferase activity"/>
    <property type="evidence" value="ECO:0007669"/>
    <property type="project" value="UniProtKB-UniRule"/>
</dbReference>
<dbReference type="UniPathway" id="UPA00219"/>
<dbReference type="EMBL" id="JACHEX010000001">
    <property type="protein sequence ID" value="MBB6062296.1"/>
    <property type="molecule type" value="Genomic_DNA"/>
</dbReference>
<keyword evidence="9 11" id="KW-0131">Cell cycle</keyword>
<dbReference type="Pfam" id="PF04101">
    <property type="entry name" value="Glyco_tran_28_C"/>
    <property type="match status" value="1"/>
</dbReference>
<dbReference type="PANTHER" id="PTHR21015">
    <property type="entry name" value="UDP-N-ACETYLGLUCOSAMINE--N-ACETYLMURAMYL-(PENTAPEPTIDE) PYROPHOSPHORYL-UNDECAPRENOL N-ACETYLGLUCOSAMINE TRANSFERASE 1"/>
    <property type="match status" value="1"/>
</dbReference>
<reference evidence="14 15" key="1">
    <citation type="submission" date="2020-08" db="EMBL/GenBank/DDBJ databases">
        <title>Genomic Encyclopedia of Type Strains, Phase IV (KMG-IV): sequencing the most valuable type-strain genomes for metagenomic binning, comparative biology and taxonomic classification.</title>
        <authorList>
            <person name="Goeker M."/>
        </authorList>
    </citation>
    <scope>NUCLEOTIDE SEQUENCE [LARGE SCALE GENOMIC DNA]</scope>
    <source>
        <strain evidence="14 15">DSM 13481</strain>
    </source>
</reference>
<feature type="binding site" evidence="11">
    <location>
        <position position="229"/>
    </location>
    <ligand>
        <name>UDP-N-acetyl-alpha-D-glucosamine</name>
        <dbReference type="ChEBI" id="CHEBI:57705"/>
    </ligand>
</feature>
<evidence type="ECO:0000313" key="15">
    <source>
        <dbReference type="Proteomes" id="UP000555828"/>
    </source>
</evidence>
<dbReference type="GO" id="GO:0009252">
    <property type="term" value="P:peptidoglycan biosynthetic process"/>
    <property type="evidence" value="ECO:0007669"/>
    <property type="project" value="UniProtKB-UniRule"/>
</dbReference>
<evidence type="ECO:0000313" key="14">
    <source>
        <dbReference type="EMBL" id="MBB6062296.1"/>
    </source>
</evidence>
<sequence length="334" mass="37442">MIKIAVAGGVTGGHLYPALAVLKELEKLAPIDVLYFTVSGKLEEKVLKDYNYKTVSLKIQGLKRPIYSIENIKRLFKIFNANNLVLRELKKFKPNIVFVTGGYVSYPVGIAAKKLKIPLFIQEQNVIPGLANIKLSSFAKKVFVSFEESKKYFQRDVVVTGNPILIRHKENLNFEKKTVLIVGGSGGSEFLNSLACKLSNKLKDYHFILSSGKKEVPCKSENLTILDYIENMSDYYKAVSCAITRGGATTVSELIFFDTPSIIIPWEGSTEAHQIENAKQIEKLGLGYVIREKDANIVEIINKIIELSNRERKLSTKENPAILIAKEIKNEVLK</sequence>
<keyword evidence="15" id="KW-1185">Reference proteome</keyword>
<dbReference type="SUPFAM" id="SSF53756">
    <property type="entry name" value="UDP-Glycosyltransferase/glycogen phosphorylase"/>
    <property type="match status" value="1"/>
</dbReference>
<comment type="subcellular location">
    <subcellularLocation>
        <location evidence="11">Cell membrane</location>
        <topology evidence="11">Peripheral membrane protein</topology>
        <orientation evidence="11">Cytoplasmic side</orientation>
    </subcellularLocation>
</comment>
<comment type="catalytic activity">
    <reaction evidence="11">
        <text>di-trans,octa-cis-undecaprenyl diphospho-N-acetyl-alpha-D-muramoyl-L-alanyl-D-glutamyl-meso-2,6-diaminopimeloyl-D-alanyl-D-alanine + UDP-N-acetyl-alpha-D-glucosamine = di-trans,octa-cis-undecaprenyl diphospho-[N-acetyl-alpha-D-glucosaminyl-(1-&gt;4)]-N-acetyl-alpha-D-muramoyl-L-alanyl-D-glutamyl-meso-2,6-diaminopimeloyl-D-alanyl-D-alanine + UDP + H(+)</text>
        <dbReference type="Rhea" id="RHEA:31227"/>
        <dbReference type="ChEBI" id="CHEBI:15378"/>
        <dbReference type="ChEBI" id="CHEBI:57705"/>
        <dbReference type="ChEBI" id="CHEBI:58223"/>
        <dbReference type="ChEBI" id="CHEBI:61387"/>
        <dbReference type="ChEBI" id="CHEBI:61388"/>
        <dbReference type="EC" id="2.4.1.227"/>
    </reaction>
</comment>
<dbReference type="GO" id="GO:0005975">
    <property type="term" value="P:carbohydrate metabolic process"/>
    <property type="evidence" value="ECO:0007669"/>
    <property type="project" value="InterPro"/>
</dbReference>
<keyword evidence="8 11" id="KW-0472">Membrane</keyword>
<keyword evidence="1 11" id="KW-1003">Cell membrane</keyword>
<evidence type="ECO:0000256" key="4">
    <source>
        <dbReference type="ARBA" id="ARBA00022676"/>
    </source>
</evidence>
<evidence type="ECO:0000256" key="5">
    <source>
        <dbReference type="ARBA" id="ARBA00022679"/>
    </source>
</evidence>
<dbReference type="Proteomes" id="UP000555828">
    <property type="component" value="Unassembled WGS sequence"/>
</dbReference>
<feature type="binding site" evidence="11">
    <location>
        <position position="274"/>
    </location>
    <ligand>
        <name>UDP-N-acetyl-alpha-D-glucosamine</name>
        <dbReference type="ChEBI" id="CHEBI:57705"/>
    </ligand>
</feature>
<evidence type="ECO:0000256" key="7">
    <source>
        <dbReference type="ARBA" id="ARBA00022984"/>
    </source>
</evidence>
<organism evidence="14 15">
    <name type="scientific">Thermosipho japonicus</name>
    <dbReference type="NCBI Taxonomy" id="90323"/>
    <lineage>
        <taxon>Bacteria</taxon>
        <taxon>Thermotogati</taxon>
        <taxon>Thermotogota</taxon>
        <taxon>Thermotogae</taxon>
        <taxon>Thermotogales</taxon>
        <taxon>Fervidobacteriaceae</taxon>
        <taxon>Thermosipho</taxon>
    </lineage>
</organism>
<dbReference type="Gene3D" id="3.40.50.2000">
    <property type="entry name" value="Glycogen Phosphorylase B"/>
    <property type="match status" value="2"/>
</dbReference>
<evidence type="ECO:0000256" key="9">
    <source>
        <dbReference type="ARBA" id="ARBA00023306"/>
    </source>
</evidence>
<keyword evidence="5 11" id="KW-0808">Transferase</keyword>
<evidence type="ECO:0000259" key="12">
    <source>
        <dbReference type="Pfam" id="PF03033"/>
    </source>
</evidence>
<evidence type="ECO:0000256" key="8">
    <source>
        <dbReference type="ARBA" id="ARBA00023136"/>
    </source>
</evidence>
<dbReference type="InterPro" id="IPR004276">
    <property type="entry name" value="GlycoTrans_28_N"/>
</dbReference>
<dbReference type="InterPro" id="IPR006009">
    <property type="entry name" value="GlcNAc_MurG"/>
</dbReference>
<comment type="function">
    <text evidence="11">Cell wall formation. Catalyzes the transfer of a GlcNAc subunit on undecaprenyl-pyrophosphoryl-MurNAc-pentapeptide (lipid intermediate I) to form undecaprenyl-pyrophosphoryl-MurNAc-(pentapeptide)GlcNAc (lipid intermediate II).</text>
</comment>
<gene>
    <name evidence="11" type="primary">murG</name>
    <name evidence="14" type="ORF">HNP65_000718</name>
</gene>
<evidence type="ECO:0000256" key="10">
    <source>
        <dbReference type="ARBA" id="ARBA00023316"/>
    </source>
</evidence>
<dbReference type="InterPro" id="IPR007235">
    <property type="entry name" value="Glyco_trans_28_C"/>
</dbReference>
<dbReference type="AlphaFoldDB" id="A0A841GF94"/>
<comment type="caution">
    <text evidence="11">Lacks conserved residue(s) required for the propagation of feature annotation.</text>
</comment>
<evidence type="ECO:0000256" key="3">
    <source>
        <dbReference type="ARBA" id="ARBA00022618"/>
    </source>
</evidence>
<dbReference type="GO" id="GO:0071555">
    <property type="term" value="P:cell wall organization"/>
    <property type="evidence" value="ECO:0007669"/>
    <property type="project" value="UniProtKB-KW"/>
</dbReference>
<feature type="binding site" evidence="11">
    <location>
        <position position="125"/>
    </location>
    <ligand>
        <name>UDP-N-acetyl-alpha-D-glucosamine</name>
        <dbReference type="ChEBI" id="CHEBI:57705"/>
    </ligand>
</feature>
<dbReference type="HAMAP" id="MF_00033">
    <property type="entry name" value="MurG"/>
    <property type="match status" value="1"/>
</dbReference>
<feature type="binding site" evidence="11">
    <location>
        <begin position="11"/>
        <end position="13"/>
    </location>
    <ligand>
        <name>UDP-N-acetyl-alpha-D-glucosamine</name>
        <dbReference type="ChEBI" id="CHEBI:57705"/>
    </ligand>
</feature>
<dbReference type="GO" id="GO:0051301">
    <property type="term" value="P:cell division"/>
    <property type="evidence" value="ECO:0007669"/>
    <property type="project" value="UniProtKB-KW"/>
</dbReference>
<keyword evidence="2" id="KW-0997">Cell inner membrane</keyword>
<comment type="similarity">
    <text evidence="11">Belongs to the glycosyltransferase 28 family. MurG subfamily.</text>
</comment>
<dbReference type="EC" id="2.4.1.227" evidence="11"/>
<evidence type="ECO:0000256" key="2">
    <source>
        <dbReference type="ARBA" id="ARBA00022519"/>
    </source>
</evidence>
<proteinExistence type="inferred from homology"/>
<comment type="pathway">
    <text evidence="11">Cell wall biogenesis; peptidoglycan biosynthesis.</text>
</comment>
<accession>A0A841GF94</accession>
<keyword evidence="3 11" id="KW-0132">Cell division</keyword>
<evidence type="ECO:0000256" key="11">
    <source>
        <dbReference type="HAMAP-Rule" id="MF_00033"/>
    </source>
</evidence>
<evidence type="ECO:0000256" key="6">
    <source>
        <dbReference type="ARBA" id="ARBA00022960"/>
    </source>
</evidence>
<comment type="caution">
    <text evidence="14">The sequence shown here is derived from an EMBL/GenBank/DDBJ whole genome shotgun (WGS) entry which is preliminary data.</text>
</comment>
<name>A0A841GF94_9BACT</name>
<dbReference type="GO" id="GO:0008360">
    <property type="term" value="P:regulation of cell shape"/>
    <property type="evidence" value="ECO:0007669"/>
    <property type="project" value="UniProtKB-KW"/>
</dbReference>
<dbReference type="GO" id="GO:0005886">
    <property type="term" value="C:plasma membrane"/>
    <property type="evidence" value="ECO:0007669"/>
    <property type="project" value="UniProtKB-SubCell"/>
</dbReference>
<keyword evidence="4 11" id="KW-0328">Glycosyltransferase</keyword>
<feature type="domain" description="Glycosyl transferase family 28 C-terminal" evidence="13">
    <location>
        <begin position="178"/>
        <end position="329"/>
    </location>
</feature>
<keyword evidence="6 11" id="KW-0133">Cell shape</keyword>
<dbReference type="RefSeq" id="WP_184618962.1">
    <property type="nucleotide sequence ID" value="NZ_JACHEX010000001.1"/>
</dbReference>
<dbReference type="Pfam" id="PF03033">
    <property type="entry name" value="Glyco_transf_28"/>
    <property type="match status" value="1"/>
</dbReference>